<accession>X1NQW2</accession>
<dbReference type="SUPFAM" id="SSF53756">
    <property type="entry name" value="UDP-Glycosyltransferase/glycogen phosphorylase"/>
    <property type="match status" value="1"/>
</dbReference>
<evidence type="ECO:0000313" key="2">
    <source>
        <dbReference type="EMBL" id="GAI29195.1"/>
    </source>
</evidence>
<dbReference type="Pfam" id="PF13439">
    <property type="entry name" value="Glyco_transf_4"/>
    <property type="match status" value="1"/>
</dbReference>
<dbReference type="InterPro" id="IPR028098">
    <property type="entry name" value="Glyco_trans_4-like_N"/>
</dbReference>
<organism evidence="2">
    <name type="scientific">marine sediment metagenome</name>
    <dbReference type="NCBI Taxonomy" id="412755"/>
    <lineage>
        <taxon>unclassified sequences</taxon>
        <taxon>metagenomes</taxon>
        <taxon>ecological metagenomes</taxon>
    </lineage>
</organism>
<dbReference type="EMBL" id="BARV01016627">
    <property type="protein sequence ID" value="GAI29195.1"/>
    <property type="molecule type" value="Genomic_DNA"/>
</dbReference>
<gene>
    <name evidence="2" type="ORF">S06H3_28488</name>
</gene>
<name>X1NQW2_9ZZZZ</name>
<sequence length="178" mass="20365">ANLVNMPDIFLKFRSLPVPTITTVHTTIKGQVQGFLNTSKNPFSLAHSEKWSLAAYPFISLLERAYRSKSKYFITVSHKSAEIMKQDYHFKGIIEPIYNGIDFGLYDYEKTGDPYQKFPQLKGKDPIVLYAGRLIAQKGLKLFAQAISQLKDTEAYFVFTGRGSPEFLSNTLQQYFHH</sequence>
<dbReference type="AlphaFoldDB" id="X1NQW2"/>
<proteinExistence type="predicted"/>
<evidence type="ECO:0000259" key="1">
    <source>
        <dbReference type="Pfam" id="PF13439"/>
    </source>
</evidence>
<feature type="domain" description="Glycosyltransferase subfamily 4-like N-terminal" evidence="1">
    <location>
        <begin position="12"/>
        <end position="102"/>
    </location>
</feature>
<feature type="non-terminal residue" evidence="2">
    <location>
        <position position="1"/>
    </location>
</feature>
<protein>
    <recommendedName>
        <fullName evidence="1">Glycosyltransferase subfamily 4-like N-terminal domain-containing protein</fullName>
    </recommendedName>
</protein>
<comment type="caution">
    <text evidence="2">The sequence shown here is derived from an EMBL/GenBank/DDBJ whole genome shotgun (WGS) entry which is preliminary data.</text>
</comment>
<dbReference type="Gene3D" id="3.40.50.2000">
    <property type="entry name" value="Glycogen Phosphorylase B"/>
    <property type="match status" value="2"/>
</dbReference>
<reference evidence="2" key="1">
    <citation type="journal article" date="2014" name="Front. Microbiol.">
        <title>High frequency of phylogenetically diverse reductive dehalogenase-homologous genes in deep subseafloor sedimentary metagenomes.</title>
        <authorList>
            <person name="Kawai M."/>
            <person name="Futagami T."/>
            <person name="Toyoda A."/>
            <person name="Takaki Y."/>
            <person name="Nishi S."/>
            <person name="Hori S."/>
            <person name="Arai W."/>
            <person name="Tsubouchi T."/>
            <person name="Morono Y."/>
            <person name="Uchiyama I."/>
            <person name="Ito T."/>
            <person name="Fujiyama A."/>
            <person name="Inagaki F."/>
            <person name="Takami H."/>
        </authorList>
    </citation>
    <scope>NUCLEOTIDE SEQUENCE</scope>
    <source>
        <strain evidence="2">Expedition CK06-06</strain>
    </source>
</reference>